<feature type="transmembrane region" description="Helical" evidence="6">
    <location>
        <begin position="166"/>
        <end position="188"/>
    </location>
</feature>
<evidence type="ECO:0000313" key="7">
    <source>
        <dbReference type="EMBL" id="SHE78992.1"/>
    </source>
</evidence>
<dbReference type="InterPro" id="IPR050833">
    <property type="entry name" value="Poly_Biosynth_Transport"/>
</dbReference>
<evidence type="ECO:0000256" key="3">
    <source>
        <dbReference type="ARBA" id="ARBA00022692"/>
    </source>
</evidence>
<dbReference type="Proteomes" id="UP000184245">
    <property type="component" value="Unassembled WGS sequence"/>
</dbReference>
<accession>A0A1M4WDD5</accession>
<feature type="transmembrane region" description="Helical" evidence="6">
    <location>
        <begin position="15"/>
        <end position="36"/>
    </location>
</feature>
<evidence type="ECO:0000256" key="2">
    <source>
        <dbReference type="ARBA" id="ARBA00022475"/>
    </source>
</evidence>
<comment type="subcellular location">
    <subcellularLocation>
        <location evidence="1">Cell membrane</location>
        <topology evidence="1">Multi-pass membrane protein</topology>
    </subcellularLocation>
</comment>
<organism evidence="7 8">
    <name type="scientific">Lactonifactor longoviformis DSM 17459</name>
    <dbReference type="NCBI Taxonomy" id="1122155"/>
    <lineage>
        <taxon>Bacteria</taxon>
        <taxon>Bacillati</taxon>
        <taxon>Bacillota</taxon>
        <taxon>Clostridia</taxon>
        <taxon>Eubacteriales</taxon>
        <taxon>Clostridiaceae</taxon>
        <taxon>Lactonifactor</taxon>
    </lineage>
</organism>
<dbReference type="AlphaFoldDB" id="A0A1M4WDD5"/>
<dbReference type="STRING" id="1122155.SAMN02745158_01549"/>
<keyword evidence="3 6" id="KW-0812">Transmembrane</keyword>
<feature type="transmembrane region" description="Helical" evidence="6">
    <location>
        <begin position="346"/>
        <end position="367"/>
    </location>
</feature>
<evidence type="ECO:0000256" key="6">
    <source>
        <dbReference type="SAM" id="Phobius"/>
    </source>
</evidence>
<dbReference type="OrthoDB" id="2678093at2"/>
<evidence type="ECO:0000256" key="4">
    <source>
        <dbReference type="ARBA" id="ARBA00022989"/>
    </source>
</evidence>
<dbReference type="EMBL" id="FQVI01000006">
    <property type="protein sequence ID" value="SHE78992.1"/>
    <property type="molecule type" value="Genomic_DNA"/>
</dbReference>
<evidence type="ECO:0000256" key="1">
    <source>
        <dbReference type="ARBA" id="ARBA00004651"/>
    </source>
</evidence>
<feature type="transmembrane region" description="Helical" evidence="6">
    <location>
        <begin position="48"/>
        <end position="66"/>
    </location>
</feature>
<feature type="transmembrane region" description="Helical" evidence="6">
    <location>
        <begin position="110"/>
        <end position="129"/>
    </location>
</feature>
<keyword evidence="4 6" id="KW-1133">Transmembrane helix</keyword>
<keyword evidence="2" id="KW-1003">Cell membrane</keyword>
<gene>
    <name evidence="7" type="ORF">SAMN02745158_01549</name>
</gene>
<evidence type="ECO:0000313" key="8">
    <source>
        <dbReference type="Proteomes" id="UP000184245"/>
    </source>
</evidence>
<proteinExistence type="predicted"/>
<protein>
    <submittedName>
        <fullName evidence="7">Membrane protein involved in the export of O-antigen and teichoic acid</fullName>
    </submittedName>
</protein>
<dbReference type="PANTHER" id="PTHR30250">
    <property type="entry name" value="PST FAMILY PREDICTED COLANIC ACID TRANSPORTER"/>
    <property type="match status" value="1"/>
</dbReference>
<feature type="transmembrane region" description="Helical" evidence="6">
    <location>
        <begin position="86"/>
        <end position="104"/>
    </location>
</feature>
<feature type="transmembrane region" description="Helical" evidence="6">
    <location>
        <begin position="141"/>
        <end position="160"/>
    </location>
</feature>
<sequence length="398" mass="44333">MTVGRQNKTIITNTMYTMGGMLLMNGVLQLVIYPLLNRQMGAEQLGNLLYIMGLVSILCPSVGQSLNTSRLVVRRDYPVTNGDYDWTILIFGVAGSAAALGFSGKELHTPSAYIATFLLLMITIFRYYGDVEYRLNLNYKRYFIYYLMISLGYLGGFFLYRISGNWFLIFLLGESLALLYVGISGTVFRSFFARSASFSVVIRRGLFLTLSYLITNTTLNMDRLVLNRLMGNLAVTEYYVVSLIGKTMVLLIAPVNTIVISYLTKRRETLTKKQFLKGVAAGLGISALFFLFCEIATPIFIRLFYGDLYESVKGLILVTNLTQILGLLSAFLFILVLTFTDERWQLWLQAAHFVLLLVLAAAGTRAFGILGFAWASLAANSLRVGAVILLGVAKARKG</sequence>
<dbReference type="PANTHER" id="PTHR30250:SF11">
    <property type="entry name" value="O-ANTIGEN TRANSPORTER-RELATED"/>
    <property type="match status" value="1"/>
</dbReference>
<feature type="transmembrane region" description="Helical" evidence="6">
    <location>
        <begin position="373"/>
        <end position="393"/>
    </location>
</feature>
<keyword evidence="8" id="KW-1185">Reference proteome</keyword>
<keyword evidence="5 6" id="KW-0472">Membrane</keyword>
<feature type="transmembrane region" description="Helical" evidence="6">
    <location>
        <begin position="200"/>
        <end position="219"/>
    </location>
</feature>
<feature type="transmembrane region" description="Helical" evidence="6">
    <location>
        <begin position="275"/>
        <end position="301"/>
    </location>
</feature>
<evidence type="ECO:0000256" key="5">
    <source>
        <dbReference type="ARBA" id="ARBA00023136"/>
    </source>
</evidence>
<feature type="transmembrane region" description="Helical" evidence="6">
    <location>
        <begin position="321"/>
        <end position="339"/>
    </location>
</feature>
<name>A0A1M4WDD5_9CLOT</name>
<feature type="transmembrane region" description="Helical" evidence="6">
    <location>
        <begin position="239"/>
        <end position="263"/>
    </location>
</feature>
<dbReference type="GO" id="GO:0005886">
    <property type="term" value="C:plasma membrane"/>
    <property type="evidence" value="ECO:0007669"/>
    <property type="project" value="UniProtKB-SubCell"/>
</dbReference>
<reference evidence="7 8" key="1">
    <citation type="submission" date="2016-11" db="EMBL/GenBank/DDBJ databases">
        <authorList>
            <person name="Jaros S."/>
            <person name="Januszkiewicz K."/>
            <person name="Wedrychowicz H."/>
        </authorList>
    </citation>
    <scope>NUCLEOTIDE SEQUENCE [LARGE SCALE GENOMIC DNA]</scope>
    <source>
        <strain evidence="7 8">DSM 17459</strain>
    </source>
</reference>